<name>A0A085W665_9BACT</name>
<dbReference type="PROSITE" id="PS50853">
    <property type="entry name" value="FN3"/>
    <property type="match status" value="2"/>
</dbReference>
<dbReference type="PROSITE" id="PS52005">
    <property type="entry name" value="CBM56"/>
    <property type="match status" value="1"/>
</dbReference>
<dbReference type="Gene3D" id="2.60.40.10">
    <property type="entry name" value="Immunoglobulins"/>
    <property type="match status" value="2"/>
</dbReference>
<dbReference type="InterPro" id="IPR059186">
    <property type="entry name" value="SACTE_4363"/>
</dbReference>
<dbReference type="RefSeq" id="WP_044196135.1">
    <property type="nucleotide sequence ID" value="NZ_JMCB01000018.1"/>
</dbReference>
<dbReference type="Pfam" id="PF00041">
    <property type="entry name" value="fn3"/>
    <property type="match status" value="2"/>
</dbReference>
<keyword evidence="6" id="KW-1185">Reference proteome</keyword>
<evidence type="ECO:0000313" key="6">
    <source>
        <dbReference type="Proteomes" id="UP000028725"/>
    </source>
</evidence>
<feature type="chain" id="PRO_5001799278" description="Chitinase" evidence="2">
    <location>
        <begin position="28"/>
        <end position="883"/>
    </location>
</feature>
<dbReference type="PANTHER" id="PTHR46957">
    <property type="entry name" value="CYTOKINE RECEPTOR"/>
    <property type="match status" value="1"/>
</dbReference>
<comment type="caution">
    <text evidence="5">The sequence shown here is derived from an EMBL/GenBank/DDBJ whole genome shotgun (WGS) entry which is preliminary data.</text>
</comment>
<dbReference type="Proteomes" id="UP000028725">
    <property type="component" value="Unassembled WGS sequence"/>
</dbReference>
<evidence type="ECO:0000259" key="4">
    <source>
        <dbReference type="PROSITE" id="PS52005"/>
    </source>
</evidence>
<gene>
    <name evidence="5" type="ORF">DB31_2771</name>
</gene>
<dbReference type="STRING" id="394096.DB31_2771"/>
<evidence type="ECO:0000313" key="5">
    <source>
        <dbReference type="EMBL" id="KFE63178.1"/>
    </source>
</evidence>
<dbReference type="InterPro" id="IPR013783">
    <property type="entry name" value="Ig-like_fold"/>
</dbReference>
<organism evidence="5 6">
    <name type="scientific">Hyalangium minutum</name>
    <dbReference type="NCBI Taxonomy" id="394096"/>
    <lineage>
        <taxon>Bacteria</taxon>
        <taxon>Pseudomonadati</taxon>
        <taxon>Myxococcota</taxon>
        <taxon>Myxococcia</taxon>
        <taxon>Myxococcales</taxon>
        <taxon>Cystobacterineae</taxon>
        <taxon>Archangiaceae</taxon>
        <taxon>Hyalangium</taxon>
    </lineage>
</organism>
<accession>A0A085W665</accession>
<evidence type="ECO:0000259" key="3">
    <source>
        <dbReference type="PROSITE" id="PS50853"/>
    </source>
</evidence>
<dbReference type="Pfam" id="PF22184">
    <property type="entry name" value="CBM_56"/>
    <property type="match status" value="1"/>
</dbReference>
<keyword evidence="2" id="KW-0732">Signal</keyword>
<feature type="domain" description="CBM56" evidence="4">
    <location>
        <begin position="789"/>
        <end position="882"/>
    </location>
</feature>
<dbReference type="PANTHER" id="PTHR46957:SF3">
    <property type="entry name" value="CYTOKINE RECEPTOR"/>
    <property type="match status" value="1"/>
</dbReference>
<feature type="signal peptide" evidence="2">
    <location>
        <begin position="1"/>
        <end position="27"/>
    </location>
</feature>
<protein>
    <recommendedName>
        <fullName evidence="7">Chitinase</fullName>
    </recommendedName>
</protein>
<dbReference type="CDD" id="cd23669">
    <property type="entry name" value="GH55_SacteLam55A-like"/>
    <property type="match status" value="1"/>
</dbReference>
<dbReference type="GO" id="GO:0016020">
    <property type="term" value="C:membrane"/>
    <property type="evidence" value="ECO:0007669"/>
    <property type="project" value="UniProtKB-SubCell"/>
</dbReference>
<evidence type="ECO:0000256" key="2">
    <source>
        <dbReference type="SAM" id="SignalP"/>
    </source>
</evidence>
<dbReference type="AlphaFoldDB" id="A0A085W665"/>
<dbReference type="SUPFAM" id="SSF49265">
    <property type="entry name" value="Fibronectin type III"/>
    <property type="match status" value="1"/>
</dbReference>
<reference evidence="5 6" key="1">
    <citation type="submission" date="2014-04" db="EMBL/GenBank/DDBJ databases">
        <title>Genome assembly of Hyalangium minutum DSM 14724.</title>
        <authorList>
            <person name="Sharma G."/>
            <person name="Subramanian S."/>
        </authorList>
    </citation>
    <scope>NUCLEOTIDE SEQUENCE [LARGE SCALE GENOMIC DNA]</scope>
    <source>
        <strain evidence="5 6">DSM 14724</strain>
    </source>
</reference>
<sequence length="883" mass="92322">MLKKLASMVSAVATAGLCAVIPGVANAVPVSQANTTIFGPNVYVFDTSMPAADVQGVARNIFTSMEAAEFSSNRYALLFKPGTYPIDFNVGFYTHVAGLGQSPDDVNITGGVTVPANWMANANATCNFWRAFENFAITPSSGTTQIAVSQAAPLRRMHIKGGLWLFQVDYSTGAGGWASGGFLADSVVDGQVLPGSQQQWLSRNSKWGSWANAVWNMVFVGSVNAPADSFPEPPYTVIPQTPVIREKPYLYVTSAGQYAVFVPSLQTNTQGPSWGASPTPGTSVSIDQFYIAQPSTASAASLNAALSAGKHLLFTPGIYQLNDTLRVNNPNTIILGLGLPSLIPTSGQPAISVADVDGVKIGGMIIEAGSINSASLLQVGPAGSSASHASNPTFIYDITIRTGGPVAGKNDVGITINSHNVVGDQLWLWRADHGSGAAWNSNPTKSGIVVNGNNVTIYGLFNEHHEQYQTVWNGNGGRVYFYQSEIPYDVPNQGSWMNGTVNGYASYKVANSVTTHEAWGVGVYSYFRDAAVKLENAIEVPNYPGIKMHHLTTIWLNGQAGSEITHIINGLGTRVYAGSPTTAQRQTWTDFVGSGTNPPADTQAPTTPGSLTATAVSSSQINLSWSASSDNVGVTGYDIYRGGSLIGTSGTNSFSNTGLTASTTYSYTVRARDAAGNVSAASNTASATTQAAAGDTQAPSTPGNLTATAVSSSQINLSWSASTDNVGVTGYIIYRGGTQVGTSTTTSFSNTGLTASTAYSYTVKARDAAGNLSAASNTASATTQASGGSGGTGAEWTYGTSSASSTQALLWFAPTGFTAQYVIVHYSTPTLGQQNIQMTYNSTAGRWEYTASGVNSGNVLTYSFTYNKAGAQYDTPNYTWTKP</sequence>
<dbReference type="SMART" id="SM00060">
    <property type="entry name" value="FN3"/>
    <property type="match status" value="2"/>
</dbReference>
<feature type="region of interest" description="Disordered" evidence="1">
    <location>
        <begin position="593"/>
        <end position="612"/>
    </location>
</feature>
<dbReference type="PATRIC" id="fig|394096.3.peg.7101"/>
<dbReference type="EMBL" id="JMCB01000018">
    <property type="protein sequence ID" value="KFE63178.1"/>
    <property type="molecule type" value="Genomic_DNA"/>
</dbReference>
<evidence type="ECO:0000256" key="1">
    <source>
        <dbReference type="SAM" id="MobiDB-lite"/>
    </source>
</evidence>
<evidence type="ECO:0008006" key="7">
    <source>
        <dbReference type="Google" id="ProtNLM"/>
    </source>
</evidence>
<proteinExistence type="predicted"/>
<dbReference type="InterPro" id="IPR047569">
    <property type="entry name" value="CBM56"/>
</dbReference>
<feature type="domain" description="Fibronectin type-III" evidence="3">
    <location>
        <begin position="701"/>
        <end position="786"/>
    </location>
</feature>
<dbReference type="GO" id="GO:0030246">
    <property type="term" value="F:carbohydrate binding"/>
    <property type="evidence" value="ECO:0007669"/>
    <property type="project" value="UniProtKB-UniRule"/>
</dbReference>
<dbReference type="CDD" id="cd00063">
    <property type="entry name" value="FN3"/>
    <property type="match status" value="2"/>
</dbReference>
<dbReference type="InterPro" id="IPR036116">
    <property type="entry name" value="FN3_sf"/>
</dbReference>
<dbReference type="InterPro" id="IPR050713">
    <property type="entry name" value="RTP_Phos/Ushers"/>
</dbReference>
<dbReference type="InterPro" id="IPR003961">
    <property type="entry name" value="FN3_dom"/>
</dbReference>
<feature type="domain" description="Fibronectin type-III" evidence="3">
    <location>
        <begin position="607"/>
        <end position="692"/>
    </location>
</feature>